<evidence type="ECO:0000313" key="3">
    <source>
        <dbReference type="Proteomes" id="UP001595665"/>
    </source>
</evidence>
<evidence type="ECO:0000256" key="1">
    <source>
        <dbReference type="SAM" id="Coils"/>
    </source>
</evidence>
<organism evidence="2 3">
    <name type="scientific">Massilia haematophila</name>
    <dbReference type="NCBI Taxonomy" id="457923"/>
    <lineage>
        <taxon>Bacteria</taxon>
        <taxon>Pseudomonadati</taxon>
        <taxon>Pseudomonadota</taxon>
        <taxon>Betaproteobacteria</taxon>
        <taxon>Burkholderiales</taxon>
        <taxon>Oxalobacteraceae</taxon>
        <taxon>Telluria group</taxon>
        <taxon>Massilia</taxon>
    </lineage>
</organism>
<sequence length="228" mass="25406">MGLVHAAPAEQAWFQARFPGALARPFAVLARRGGPAELRIDVERPAEDLERELDELQRRIGLRGDALYGLPLLGIALPGFVFRHREAGGEHYVYVEDAVTGCLAGYTVFNHVPEAGRSAARHLRAPHSKYRAAYQRRGIATAVYRWWLESGRCLLSGARQSSGAHALWRALAQRHPLLYVDLHDKSLRCLGREVDPGLREALFTRMILLGRGWDPALLANRTGMQDLA</sequence>
<comment type="caution">
    <text evidence="2">The sequence shown here is derived from an EMBL/GenBank/DDBJ whole genome shotgun (WGS) entry which is preliminary data.</text>
</comment>
<dbReference type="RefSeq" id="WP_379737853.1">
    <property type="nucleotide sequence ID" value="NZ_JBHRVV010000001.1"/>
</dbReference>
<accession>A0ABV7PE13</accession>
<keyword evidence="1" id="KW-0175">Coiled coil</keyword>
<feature type="coiled-coil region" evidence="1">
    <location>
        <begin position="39"/>
        <end position="66"/>
    </location>
</feature>
<dbReference type="EMBL" id="JBHRVV010000001">
    <property type="protein sequence ID" value="MFC3457403.1"/>
    <property type="molecule type" value="Genomic_DNA"/>
</dbReference>
<gene>
    <name evidence="2" type="ORF">ACFOPH_03990</name>
</gene>
<keyword evidence="3" id="KW-1185">Reference proteome</keyword>
<proteinExistence type="predicted"/>
<protein>
    <submittedName>
        <fullName evidence="2">N-acetyltransferase</fullName>
    </submittedName>
</protein>
<name>A0ABV7PE13_9BURK</name>
<reference evidence="3" key="1">
    <citation type="journal article" date="2019" name="Int. J. Syst. Evol. Microbiol.">
        <title>The Global Catalogue of Microorganisms (GCM) 10K type strain sequencing project: providing services to taxonomists for standard genome sequencing and annotation.</title>
        <authorList>
            <consortium name="The Broad Institute Genomics Platform"/>
            <consortium name="The Broad Institute Genome Sequencing Center for Infectious Disease"/>
            <person name="Wu L."/>
            <person name="Ma J."/>
        </authorList>
    </citation>
    <scope>NUCLEOTIDE SEQUENCE [LARGE SCALE GENOMIC DNA]</scope>
    <source>
        <strain evidence="3">CCM 7480</strain>
    </source>
</reference>
<evidence type="ECO:0000313" key="2">
    <source>
        <dbReference type="EMBL" id="MFC3457403.1"/>
    </source>
</evidence>
<dbReference type="Proteomes" id="UP001595665">
    <property type="component" value="Unassembled WGS sequence"/>
</dbReference>